<dbReference type="RefSeq" id="WP_048735076.1">
    <property type="nucleotide sequence ID" value="NZ_CP012033.1"/>
</dbReference>
<organism evidence="3 4">
    <name type="scientific">Levilactobacillus koreensis</name>
    <dbReference type="NCBI Taxonomy" id="637971"/>
    <lineage>
        <taxon>Bacteria</taxon>
        <taxon>Bacillati</taxon>
        <taxon>Bacillota</taxon>
        <taxon>Bacilli</taxon>
        <taxon>Lactobacillales</taxon>
        <taxon>Lactobacillaceae</taxon>
        <taxon>Levilactobacillus</taxon>
    </lineage>
</organism>
<reference evidence="3 4" key="1">
    <citation type="submission" date="2015-07" db="EMBL/GenBank/DDBJ databases">
        <title>Lactobacillus korensis/26-25/ whole genome sequencing.</title>
        <authorList>
            <person name="Kim M.K."/>
            <person name="Im W.-T."/>
            <person name="Srinivasan S."/>
            <person name="Lee J.-J."/>
        </authorList>
    </citation>
    <scope>NUCLEOTIDE SEQUENCE [LARGE SCALE GENOMIC DNA]</scope>
    <source>
        <strain evidence="3 4">26-25</strain>
    </source>
</reference>
<evidence type="ECO:0000256" key="1">
    <source>
        <dbReference type="SAM" id="MobiDB-lite"/>
    </source>
</evidence>
<evidence type="ECO:0000313" key="3">
    <source>
        <dbReference type="EMBL" id="AKP65110.1"/>
    </source>
</evidence>
<sequence length="83" mass="9391">MATSELKFCPHCGAAVTPSDTVCPQCQTDLTPYRQPSAPAKSSQKLNLSSLYANPYREGMKRLHDRDGDSAPKKRWHWPWSKE</sequence>
<gene>
    <name evidence="3" type="ORF">ABN16_08925</name>
</gene>
<name>A0AAC8UXP1_9LACO</name>
<feature type="region of interest" description="Disordered" evidence="1">
    <location>
        <begin position="60"/>
        <end position="83"/>
    </location>
</feature>
<dbReference type="AlphaFoldDB" id="A0AAC8UXP1"/>
<dbReference type="InterPro" id="IPR059113">
    <property type="entry name" value="Znf_ribbon"/>
</dbReference>
<dbReference type="KEGG" id="lko:ABN16_08925"/>
<evidence type="ECO:0000259" key="2">
    <source>
        <dbReference type="Pfam" id="PF13248"/>
    </source>
</evidence>
<accession>A0AAC8UXP1</accession>
<feature type="domain" description="Putative zinc-ribbon" evidence="2">
    <location>
        <begin position="9"/>
        <end position="30"/>
    </location>
</feature>
<evidence type="ECO:0000313" key="4">
    <source>
        <dbReference type="Proteomes" id="UP000036000"/>
    </source>
</evidence>
<proteinExistence type="predicted"/>
<protein>
    <recommendedName>
        <fullName evidence="2">Putative zinc-ribbon domain-containing protein</fullName>
    </recommendedName>
</protein>
<dbReference type="Proteomes" id="UP000036000">
    <property type="component" value="Chromosome"/>
</dbReference>
<dbReference type="EMBL" id="CP012033">
    <property type="protein sequence ID" value="AKP65110.1"/>
    <property type="molecule type" value="Genomic_DNA"/>
</dbReference>
<keyword evidence="4" id="KW-1185">Reference proteome</keyword>
<feature type="compositionally biased region" description="Basic and acidic residues" evidence="1">
    <location>
        <begin position="60"/>
        <end position="72"/>
    </location>
</feature>
<dbReference type="Pfam" id="PF13248">
    <property type="entry name" value="Zn_ribbon_3"/>
    <property type="match status" value="1"/>
</dbReference>